<comment type="function">
    <text evidence="4">Catalytic component of the signal peptidase complex (SPC) which catalyzes the cleavage of N-terminal signal sequences from nascent proteins as they are translocated into the lumen of the endoplasmic reticulum. Specifically cleaves N-terminal signal peptides that contain a hydrophobic alpha-helix (h-region) shorter than 18-20 amino acids.</text>
</comment>
<evidence type="ECO:0000313" key="6">
    <source>
        <dbReference type="Ensembl" id="ENSJHYP00000002070.1"/>
    </source>
</evidence>
<reference evidence="6" key="1">
    <citation type="submission" date="2025-08" db="UniProtKB">
        <authorList>
            <consortium name="Ensembl"/>
        </authorList>
    </citation>
    <scope>IDENTIFICATION</scope>
</reference>
<reference evidence="6" key="2">
    <citation type="submission" date="2025-09" db="UniProtKB">
        <authorList>
            <consortium name="Ensembl"/>
        </authorList>
    </citation>
    <scope>IDENTIFICATION</scope>
</reference>
<accession>A0A8C5IFG0</accession>
<organism evidence="6 7">
    <name type="scientific">Junco hyemalis</name>
    <name type="common">Dark-eyed junco</name>
    <dbReference type="NCBI Taxonomy" id="40217"/>
    <lineage>
        <taxon>Eukaryota</taxon>
        <taxon>Metazoa</taxon>
        <taxon>Chordata</taxon>
        <taxon>Craniata</taxon>
        <taxon>Vertebrata</taxon>
        <taxon>Euteleostomi</taxon>
        <taxon>Archelosauria</taxon>
        <taxon>Archosauria</taxon>
        <taxon>Dinosauria</taxon>
        <taxon>Saurischia</taxon>
        <taxon>Theropoda</taxon>
        <taxon>Coelurosauria</taxon>
        <taxon>Aves</taxon>
        <taxon>Neognathae</taxon>
        <taxon>Neoaves</taxon>
        <taxon>Telluraves</taxon>
        <taxon>Australaves</taxon>
        <taxon>Passeriformes</taxon>
        <taxon>Passerellidae</taxon>
        <taxon>Junco</taxon>
    </lineage>
</organism>
<dbReference type="InterPro" id="IPR001733">
    <property type="entry name" value="Peptidase_S26B"/>
</dbReference>
<proteinExistence type="predicted"/>
<dbReference type="GO" id="GO:0008233">
    <property type="term" value="F:peptidase activity"/>
    <property type="evidence" value="ECO:0007669"/>
    <property type="project" value="InterPro"/>
</dbReference>
<dbReference type="PANTHER" id="PTHR10806">
    <property type="entry name" value="SIGNAL PEPTIDASE COMPLEX CATALYTIC SUBUNIT SEC11"/>
    <property type="match status" value="1"/>
</dbReference>
<comment type="subcellular location">
    <subcellularLocation>
        <location evidence="1">Endoplasmic reticulum membrane</location>
        <topology evidence="1">Single-pass type II membrane protein</topology>
    </subcellularLocation>
</comment>
<evidence type="ECO:0000256" key="1">
    <source>
        <dbReference type="ARBA" id="ARBA00004648"/>
    </source>
</evidence>
<dbReference type="AlphaFoldDB" id="A0A8C5IFG0"/>
<evidence type="ECO:0000256" key="4">
    <source>
        <dbReference type="ARBA" id="ARBA00045533"/>
    </source>
</evidence>
<dbReference type="GO" id="GO:0005789">
    <property type="term" value="C:endoplasmic reticulum membrane"/>
    <property type="evidence" value="ECO:0007669"/>
    <property type="project" value="UniProtKB-SubCell"/>
</dbReference>
<evidence type="ECO:0000313" key="7">
    <source>
        <dbReference type="Proteomes" id="UP000694408"/>
    </source>
</evidence>
<evidence type="ECO:0000256" key="5">
    <source>
        <dbReference type="SAM" id="Phobius"/>
    </source>
</evidence>
<protein>
    <recommendedName>
        <fullName evidence="2">Signal peptidase complex catalytic subunit SEC11</fullName>
    </recommendedName>
    <alternativeName>
        <fullName evidence="3">Signal peptidase complex catalytic subunit sec11</fullName>
    </alternativeName>
</protein>
<keyword evidence="5" id="KW-1133">Transmembrane helix</keyword>
<keyword evidence="5" id="KW-0812">Transmembrane</keyword>
<dbReference type="Proteomes" id="UP000694408">
    <property type="component" value="Unplaced"/>
</dbReference>
<name>A0A8C5IFG0_JUNHY</name>
<keyword evidence="7" id="KW-1185">Reference proteome</keyword>
<feature type="transmembrane region" description="Helical" evidence="5">
    <location>
        <begin position="7"/>
        <end position="25"/>
    </location>
</feature>
<evidence type="ECO:0000256" key="2">
    <source>
        <dbReference type="ARBA" id="ARBA00019685"/>
    </source>
</evidence>
<evidence type="ECO:0000256" key="3">
    <source>
        <dbReference type="ARBA" id="ARBA00021755"/>
    </source>
</evidence>
<sequence length="164" mass="18368">MRIVGKVISYLILGVVAAFFIYSLVNRFTSGVTMIGDKAMVVIGSGSMSQQNEANTYLKTNNLNNQFNTYDIIQIQKYKDVDQVKLYDVVAYRNDENIVIVHRVIEIKETDGTKTFITQGDSNNASDVGSQYKESLSYDRIVGYYTNFRIKGVGAICSIGTYPL</sequence>
<dbReference type="Ensembl" id="ENSJHYT00000002559.1">
    <property type="protein sequence ID" value="ENSJHYP00000002070.1"/>
    <property type="gene ID" value="ENSJHYG00000001756.1"/>
</dbReference>
<dbReference type="GO" id="GO:0006465">
    <property type="term" value="P:signal peptide processing"/>
    <property type="evidence" value="ECO:0007669"/>
    <property type="project" value="InterPro"/>
</dbReference>
<dbReference type="PANTHER" id="PTHR10806:SF6">
    <property type="entry name" value="SIGNAL PEPTIDASE COMPLEX CATALYTIC SUBUNIT SEC11"/>
    <property type="match status" value="1"/>
</dbReference>
<keyword evidence="5" id="KW-0472">Membrane</keyword>